<protein>
    <submittedName>
        <fullName evidence="2">Uncharacterized protein</fullName>
    </submittedName>
</protein>
<dbReference type="HOGENOM" id="CLU_106913_0_0_1"/>
<feature type="region of interest" description="Disordered" evidence="1">
    <location>
        <begin position="1"/>
        <end position="73"/>
    </location>
</feature>
<dbReference type="AlphaFoldDB" id="A0A0E0JBD2"/>
<reference evidence="2" key="2">
    <citation type="submission" date="2018-04" db="EMBL/GenBank/DDBJ databases">
        <title>OnivRS2 (Oryza nivara Reference Sequence Version 2).</title>
        <authorList>
            <person name="Zhang J."/>
            <person name="Kudrna D."/>
            <person name="Lee S."/>
            <person name="Talag J."/>
            <person name="Rajasekar S."/>
            <person name="Welchert J."/>
            <person name="Hsing Y.-I."/>
            <person name="Wing R.A."/>
        </authorList>
    </citation>
    <scope>NUCLEOTIDE SEQUENCE [LARGE SCALE GENOMIC DNA]</scope>
    <source>
        <strain evidence="2">SL10</strain>
    </source>
</reference>
<reference evidence="2" key="1">
    <citation type="submission" date="2015-04" db="UniProtKB">
        <authorList>
            <consortium name="EnsemblPlants"/>
        </authorList>
    </citation>
    <scope>IDENTIFICATION</scope>
    <source>
        <strain evidence="2">SL10</strain>
    </source>
</reference>
<sequence length="226" mass="25116">MASGGDGGGCGGDEFGDDGGGLRRVPRRRPSSRTSPPRGRRGALVNAPAVNAVPVTPSSMMPTTRASRCTSNPRHPSRIWTVGVWRRWLATVAAGRWWLDGGAIIRLTVHRRRWRYVEAGKEESRSGRAVDGGNNWNRERKPCRAIWLADNGNAVWRRSPPWRRCFSIPLSFPYHILRVKTLLRFRTSGGGDPRRILLGGTALEKPLRARILSLVYALASNFSSRP</sequence>
<evidence type="ECO:0000313" key="3">
    <source>
        <dbReference type="Proteomes" id="UP000006591"/>
    </source>
</evidence>
<name>A0A0E0JBD2_ORYNI</name>
<dbReference type="EnsemblPlants" id="ONIVA12G14910.1">
    <property type="protein sequence ID" value="ONIVA12G14910.1"/>
    <property type="gene ID" value="ONIVA12G14910"/>
</dbReference>
<accession>A0A0E0JBD2</accession>
<dbReference type="Gramene" id="ONIVA12G14910.1">
    <property type="protein sequence ID" value="ONIVA12G14910.1"/>
    <property type="gene ID" value="ONIVA12G14910"/>
</dbReference>
<feature type="compositionally biased region" description="Polar residues" evidence="1">
    <location>
        <begin position="56"/>
        <end position="73"/>
    </location>
</feature>
<evidence type="ECO:0000256" key="1">
    <source>
        <dbReference type="SAM" id="MobiDB-lite"/>
    </source>
</evidence>
<organism evidence="2">
    <name type="scientific">Oryza nivara</name>
    <name type="common">Indian wild rice</name>
    <name type="synonym">Oryza sativa f. spontanea</name>
    <dbReference type="NCBI Taxonomy" id="4536"/>
    <lineage>
        <taxon>Eukaryota</taxon>
        <taxon>Viridiplantae</taxon>
        <taxon>Streptophyta</taxon>
        <taxon>Embryophyta</taxon>
        <taxon>Tracheophyta</taxon>
        <taxon>Spermatophyta</taxon>
        <taxon>Magnoliopsida</taxon>
        <taxon>Liliopsida</taxon>
        <taxon>Poales</taxon>
        <taxon>Poaceae</taxon>
        <taxon>BOP clade</taxon>
        <taxon>Oryzoideae</taxon>
        <taxon>Oryzeae</taxon>
        <taxon>Oryzinae</taxon>
        <taxon>Oryza</taxon>
    </lineage>
</organism>
<dbReference type="Proteomes" id="UP000006591">
    <property type="component" value="Chromosome 12"/>
</dbReference>
<feature type="compositionally biased region" description="Low complexity" evidence="1">
    <location>
        <begin position="32"/>
        <end position="55"/>
    </location>
</feature>
<proteinExistence type="predicted"/>
<evidence type="ECO:0000313" key="2">
    <source>
        <dbReference type="EnsemblPlants" id="ONIVA12G14910.1"/>
    </source>
</evidence>
<keyword evidence="3" id="KW-1185">Reference proteome</keyword>
<feature type="compositionally biased region" description="Gly residues" evidence="1">
    <location>
        <begin position="1"/>
        <end position="13"/>
    </location>
</feature>